<evidence type="ECO:0000313" key="3">
    <source>
        <dbReference type="Proteomes" id="UP000198832"/>
    </source>
</evidence>
<dbReference type="AlphaFoldDB" id="A0A1I1JYL9"/>
<gene>
    <name evidence="2" type="ORF">SAMN04487968_107109</name>
</gene>
<reference evidence="2 3" key="1">
    <citation type="submission" date="2016-10" db="EMBL/GenBank/DDBJ databases">
        <authorList>
            <person name="de Groot N.N."/>
        </authorList>
    </citation>
    <scope>NUCLEOTIDE SEQUENCE [LARGE SCALE GENOMIC DNA]</scope>
    <source>
        <strain evidence="2 3">CGMCC 1.7056</strain>
    </source>
</reference>
<evidence type="ECO:0008006" key="4">
    <source>
        <dbReference type="Google" id="ProtNLM"/>
    </source>
</evidence>
<accession>A0A1I1JYL9</accession>
<dbReference type="Proteomes" id="UP000198832">
    <property type="component" value="Unassembled WGS sequence"/>
</dbReference>
<feature type="compositionally biased region" description="Low complexity" evidence="1">
    <location>
        <begin position="27"/>
        <end position="50"/>
    </location>
</feature>
<name>A0A1I1JYL9_9ACTN</name>
<dbReference type="OrthoDB" id="3786608at2"/>
<dbReference type="RefSeq" id="WP_091123602.1">
    <property type="nucleotide sequence ID" value="NZ_FOLB01000007.1"/>
</dbReference>
<evidence type="ECO:0000256" key="1">
    <source>
        <dbReference type="SAM" id="MobiDB-lite"/>
    </source>
</evidence>
<feature type="region of interest" description="Disordered" evidence="1">
    <location>
        <begin position="16"/>
        <end position="65"/>
    </location>
</feature>
<evidence type="ECO:0000313" key="2">
    <source>
        <dbReference type="EMBL" id="SFC50853.1"/>
    </source>
</evidence>
<organism evidence="2 3">
    <name type="scientific">Nocardioides terrae</name>
    <dbReference type="NCBI Taxonomy" id="574651"/>
    <lineage>
        <taxon>Bacteria</taxon>
        <taxon>Bacillati</taxon>
        <taxon>Actinomycetota</taxon>
        <taxon>Actinomycetes</taxon>
        <taxon>Propionibacteriales</taxon>
        <taxon>Nocardioidaceae</taxon>
        <taxon>Nocardioides</taxon>
    </lineage>
</organism>
<sequence length="144" mass="15379">MATTDDYCELCDLPRSQCVHGRPAPAPASAQARTAPAPRKRAASTPTPTRSAGVTRKPVSRRWTPPEALGPIIVDVLTEAGGELPVEELLSRVHATIGEGLRPGDEELTPNGELRWHYAARRARQALISEGVMTAGAPGLWKLA</sequence>
<keyword evidence="3" id="KW-1185">Reference proteome</keyword>
<dbReference type="STRING" id="574651.SAMN04487968_107109"/>
<proteinExistence type="predicted"/>
<protein>
    <recommendedName>
        <fullName evidence="4">Restriction system protein Mrr-like N-terminal domain-containing protein</fullName>
    </recommendedName>
</protein>
<dbReference type="EMBL" id="FOLB01000007">
    <property type="protein sequence ID" value="SFC50853.1"/>
    <property type="molecule type" value="Genomic_DNA"/>
</dbReference>